<keyword evidence="1" id="KW-1133">Transmembrane helix</keyword>
<reference evidence="2 3" key="1">
    <citation type="journal article" date="2020" name="Nature">
        <title>Six reference-quality genomes reveal evolution of bat adaptations.</title>
        <authorList>
            <person name="Jebb D."/>
            <person name="Huang Z."/>
            <person name="Pippel M."/>
            <person name="Hughes G.M."/>
            <person name="Lavrichenko K."/>
            <person name="Devanna P."/>
            <person name="Winkler S."/>
            <person name="Jermiin L.S."/>
            <person name="Skirmuntt E.C."/>
            <person name="Katzourakis A."/>
            <person name="Burkitt-Gray L."/>
            <person name="Ray D.A."/>
            <person name="Sullivan K.A.M."/>
            <person name="Roscito J.G."/>
            <person name="Kirilenko B.M."/>
            <person name="Davalos L.M."/>
            <person name="Corthals A.P."/>
            <person name="Power M.L."/>
            <person name="Jones G."/>
            <person name="Ransome R.D."/>
            <person name="Dechmann D.K.N."/>
            <person name="Locatelli A.G."/>
            <person name="Puechmaille S.J."/>
            <person name="Fedrigo O."/>
            <person name="Jarvis E.D."/>
            <person name="Hiller M."/>
            <person name="Vernes S.C."/>
            <person name="Myers E.W."/>
            <person name="Teeling E.C."/>
        </authorList>
    </citation>
    <scope>NUCLEOTIDE SEQUENCE [LARGE SCALE GENOMIC DNA]</scope>
    <source>
        <strain evidence="2">MRouAeg1</strain>
        <tissue evidence="2">Muscle</tissue>
    </source>
</reference>
<evidence type="ECO:0000313" key="2">
    <source>
        <dbReference type="EMBL" id="KAF6474818.1"/>
    </source>
</evidence>
<keyword evidence="3" id="KW-1185">Reference proteome</keyword>
<keyword evidence="1" id="KW-0472">Membrane</keyword>
<proteinExistence type="predicted"/>
<dbReference type="AlphaFoldDB" id="A0A7J8HRW7"/>
<comment type="caution">
    <text evidence="2">The sequence shown here is derived from an EMBL/GenBank/DDBJ whole genome shotgun (WGS) entry which is preliminary data.</text>
</comment>
<protein>
    <submittedName>
        <fullName evidence="2">Uncharacterized protein</fullName>
    </submittedName>
</protein>
<sequence length="164" mass="19002">MHSTVNKDVPQPVQVRSHWNSSLTLNYMFALLKSLEASLLPAATMAAASLLVVFQLLSVGLPLEHCLYRHTSLYCTLLSCISQMLHFFFLQIEGKILHQQKGYESLYCNTRFIDEVWNQTRNISKVCLYFIWPRMPKMISITKVSVLRPLLNKLEVKDQKHTFI</sequence>
<gene>
    <name evidence="2" type="ORF">HJG63_010956</name>
</gene>
<name>A0A7J8HRW7_ROUAE</name>
<organism evidence="2 3">
    <name type="scientific">Rousettus aegyptiacus</name>
    <name type="common">Egyptian fruit bat</name>
    <name type="synonym">Pteropus aegyptiacus</name>
    <dbReference type="NCBI Taxonomy" id="9407"/>
    <lineage>
        <taxon>Eukaryota</taxon>
        <taxon>Metazoa</taxon>
        <taxon>Chordata</taxon>
        <taxon>Craniata</taxon>
        <taxon>Vertebrata</taxon>
        <taxon>Euteleostomi</taxon>
        <taxon>Mammalia</taxon>
        <taxon>Eutheria</taxon>
        <taxon>Laurasiatheria</taxon>
        <taxon>Chiroptera</taxon>
        <taxon>Yinpterochiroptera</taxon>
        <taxon>Pteropodoidea</taxon>
        <taxon>Pteropodidae</taxon>
        <taxon>Rousettinae</taxon>
        <taxon>Rousettus</taxon>
    </lineage>
</organism>
<evidence type="ECO:0000313" key="3">
    <source>
        <dbReference type="Proteomes" id="UP000593571"/>
    </source>
</evidence>
<keyword evidence="1" id="KW-0812">Transmembrane</keyword>
<evidence type="ECO:0000256" key="1">
    <source>
        <dbReference type="SAM" id="Phobius"/>
    </source>
</evidence>
<dbReference type="Proteomes" id="UP000593571">
    <property type="component" value="Unassembled WGS sequence"/>
</dbReference>
<feature type="transmembrane region" description="Helical" evidence="1">
    <location>
        <begin position="37"/>
        <end position="59"/>
    </location>
</feature>
<accession>A0A7J8HRW7</accession>
<dbReference type="EMBL" id="JACASE010000004">
    <property type="protein sequence ID" value="KAF6474818.1"/>
    <property type="molecule type" value="Genomic_DNA"/>
</dbReference>